<proteinExistence type="predicted"/>
<evidence type="ECO:0000256" key="1">
    <source>
        <dbReference type="SAM" id="MobiDB-lite"/>
    </source>
</evidence>
<evidence type="ECO:0000313" key="2">
    <source>
        <dbReference type="EMBL" id="KAG7528253.1"/>
    </source>
</evidence>
<evidence type="ECO:0000313" key="3">
    <source>
        <dbReference type="Proteomes" id="UP000812966"/>
    </source>
</evidence>
<dbReference type="Proteomes" id="UP000812966">
    <property type="component" value="Unassembled WGS sequence"/>
</dbReference>
<comment type="caution">
    <text evidence="2">The sequence shown here is derived from an EMBL/GenBank/DDBJ whole genome shotgun (WGS) entry which is preliminary data.</text>
</comment>
<organism evidence="2 3">
    <name type="scientific">Filobasidium floriforme</name>
    <dbReference type="NCBI Taxonomy" id="5210"/>
    <lineage>
        <taxon>Eukaryota</taxon>
        <taxon>Fungi</taxon>
        <taxon>Dikarya</taxon>
        <taxon>Basidiomycota</taxon>
        <taxon>Agaricomycotina</taxon>
        <taxon>Tremellomycetes</taxon>
        <taxon>Filobasidiales</taxon>
        <taxon>Filobasidiaceae</taxon>
        <taxon>Filobasidium</taxon>
    </lineage>
</organism>
<feature type="compositionally biased region" description="Basic and acidic residues" evidence="1">
    <location>
        <begin position="9"/>
        <end position="23"/>
    </location>
</feature>
<gene>
    <name evidence="2" type="ORF">FFLO_06285</name>
</gene>
<protein>
    <submittedName>
        <fullName evidence="2">Uncharacterized protein</fullName>
    </submittedName>
</protein>
<dbReference type="AlphaFoldDB" id="A0A8K0NN53"/>
<feature type="region of interest" description="Disordered" evidence="1">
    <location>
        <begin position="1"/>
        <end position="23"/>
    </location>
</feature>
<dbReference type="EMBL" id="JABELV010000195">
    <property type="protein sequence ID" value="KAG7528253.1"/>
    <property type="molecule type" value="Genomic_DNA"/>
</dbReference>
<keyword evidence="3" id="KW-1185">Reference proteome</keyword>
<name>A0A8K0NN53_9TREE</name>
<sequence>MARCRCRAKSFEGDQDGPPHVEGRGPPYLLAPVYIQKCLPRNGMAMPSRIEDERIVVGTKRATSTSGLLACSILRSTEYQPSAPLSAREHADISPCASRRKRDTCFGQWTGSGAIERSHAVAPKDHQLPASRTRSCPARGGTTTDFPWETIREGFTIRVSPRLLVKRGTIKKTYTRNPVDRPLAYPVQVAGTPENPFQSFQIWSVSS</sequence>
<feature type="region of interest" description="Disordered" evidence="1">
    <location>
        <begin position="122"/>
        <end position="143"/>
    </location>
</feature>
<reference evidence="2" key="1">
    <citation type="submission" date="2020-04" db="EMBL/GenBank/DDBJ databases">
        <title>Analysis of mating type loci in Filobasidium floriforme.</title>
        <authorList>
            <person name="Nowrousian M."/>
        </authorList>
    </citation>
    <scope>NUCLEOTIDE SEQUENCE</scope>
    <source>
        <strain evidence="2">CBS 6242</strain>
    </source>
</reference>
<accession>A0A8K0NN53</accession>